<name>A0A1I8JW95_ANOQN</name>
<keyword evidence="1" id="KW-0732">Signal</keyword>
<accession>A0A1I8JW95</accession>
<keyword evidence="3" id="KW-1185">Reference proteome</keyword>
<proteinExistence type="predicted"/>
<evidence type="ECO:0000256" key="1">
    <source>
        <dbReference type="SAM" id="SignalP"/>
    </source>
</evidence>
<dbReference type="EnsemblMetazoa" id="AQUA016353-RA">
    <property type="protein sequence ID" value="AQUA016353-PA"/>
    <property type="gene ID" value="AQUA016353"/>
</dbReference>
<dbReference type="AlphaFoldDB" id="A0A1I8JW95"/>
<feature type="signal peptide" evidence="1">
    <location>
        <begin position="1"/>
        <end position="18"/>
    </location>
</feature>
<evidence type="ECO:0000313" key="3">
    <source>
        <dbReference type="Proteomes" id="UP000076407"/>
    </source>
</evidence>
<organism evidence="2 3">
    <name type="scientific">Anopheles quadriannulatus</name>
    <name type="common">Mosquito</name>
    <dbReference type="NCBI Taxonomy" id="34691"/>
    <lineage>
        <taxon>Eukaryota</taxon>
        <taxon>Metazoa</taxon>
        <taxon>Ecdysozoa</taxon>
        <taxon>Arthropoda</taxon>
        <taxon>Hexapoda</taxon>
        <taxon>Insecta</taxon>
        <taxon>Pterygota</taxon>
        <taxon>Neoptera</taxon>
        <taxon>Endopterygota</taxon>
        <taxon>Diptera</taxon>
        <taxon>Nematocera</taxon>
        <taxon>Culicoidea</taxon>
        <taxon>Culicidae</taxon>
        <taxon>Anophelinae</taxon>
        <taxon>Anopheles</taxon>
    </lineage>
</organism>
<reference evidence="2" key="1">
    <citation type="submission" date="2020-05" db="UniProtKB">
        <authorList>
            <consortium name="EnsemblMetazoa"/>
        </authorList>
    </citation>
    <scope>IDENTIFICATION</scope>
    <source>
        <strain evidence="2">SANGQUA</strain>
    </source>
</reference>
<protein>
    <submittedName>
        <fullName evidence="2">Uncharacterized protein</fullName>
    </submittedName>
</protein>
<feature type="chain" id="PRO_5009322366" evidence="1">
    <location>
        <begin position="19"/>
        <end position="128"/>
    </location>
</feature>
<evidence type="ECO:0000313" key="2">
    <source>
        <dbReference type="EnsemblMetazoa" id="AQUA016353-PA"/>
    </source>
</evidence>
<dbReference type="Proteomes" id="UP000076407">
    <property type="component" value="Unassembled WGS sequence"/>
</dbReference>
<sequence length="128" mass="14131">MKLLILAVAISLAVLASGSYVPSTKFEAKYGEVRPGHVGGPLWIPGSSDFAEGLDQRYADAVLLHHHAVHGQDLRAGLPVRQDLHLRRRVGNALLRQPAVRISVRSRHQLQLLLHQEHVLQGCVHLPQ</sequence>
<dbReference type="VEuPathDB" id="VectorBase:AQUA016353"/>